<dbReference type="GO" id="GO:0008766">
    <property type="term" value="F:UDP-N-acetylmuramoylalanyl-D-glutamyl-2,6-diaminopimelate-D-alanyl-D-alanine ligase activity"/>
    <property type="evidence" value="ECO:0007669"/>
    <property type="project" value="RHEA"/>
</dbReference>
<evidence type="ECO:0000256" key="8">
    <source>
        <dbReference type="ARBA" id="ARBA00023306"/>
    </source>
</evidence>
<evidence type="ECO:0000313" key="16">
    <source>
        <dbReference type="Proteomes" id="UP000243205"/>
    </source>
</evidence>
<protein>
    <recommendedName>
        <fullName evidence="10 11">UDP-N-acetylmuramoyl-tripeptide--D-alanyl-D-alanine ligase</fullName>
        <ecNumber evidence="10 11">6.3.2.10</ecNumber>
    </recommendedName>
    <alternativeName>
        <fullName evidence="10">D-alanyl-D-alanine-adding enzyme</fullName>
    </alternativeName>
</protein>
<feature type="binding site" evidence="10">
    <location>
        <begin position="113"/>
        <end position="119"/>
    </location>
    <ligand>
        <name>ATP</name>
        <dbReference type="ChEBI" id="CHEBI:30616"/>
    </ligand>
</feature>
<feature type="domain" description="Mur ligase C-terminal" evidence="13">
    <location>
        <begin position="319"/>
        <end position="444"/>
    </location>
</feature>
<dbReference type="GO" id="GO:0005737">
    <property type="term" value="C:cytoplasm"/>
    <property type="evidence" value="ECO:0007669"/>
    <property type="project" value="UniProtKB-SubCell"/>
</dbReference>
<dbReference type="RefSeq" id="WP_092076001.1">
    <property type="nucleotide sequence ID" value="NZ_CALFZY010000007.1"/>
</dbReference>
<feature type="domain" description="Mur ligase N-terminal catalytic" evidence="12">
    <location>
        <begin position="29"/>
        <end position="99"/>
    </location>
</feature>
<dbReference type="SUPFAM" id="SSF63418">
    <property type="entry name" value="MurE/MurF N-terminal domain"/>
    <property type="match status" value="1"/>
</dbReference>
<accession>A0A1G6YKG3</accession>
<dbReference type="EC" id="6.3.2.10" evidence="10 11"/>
<dbReference type="SUPFAM" id="SSF53623">
    <property type="entry name" value="MurD-like peptide ligases, catalytic domain"/>
    <property type="match status" value="1"/>
</dbReference>
<evidence type="ECO:0000256" key="11">
    <source>
        <dbReference type="RuleBase" id="RU004136"/>
    </source>
</evidence>
<dbReference type="STRING" id="57664.SAMN05661003_10274"/>
<dbReference type="PANTHER" id="PTHR43024:SF1">
    <property type="entry name" value="UDP-N-ACETYLMURAMOYL-TRIPEPTIDE--D-ALANYL-D-ALANINE LIGASE"/>
    <property type="match status" value="1"/>
</dbReference>
<dbReference type="GO" id="GO:0008360">
    <property type="term" value="P:regulation of cell shape"/>
    <property type="evidence" value="ECO:0007669"/>
    <property type="project" value="UniProtKB-KW"/>
</dbReference>
<comment type="pathway">
    <text evidence="10 11">Cell wall biogenesis; peptidoglycan biosynthesis.</text>
</comment>
<evidence type="ECO:0000259" key="13">
    <source>
        <dbReference type="Pfam" id="PF02875"/>
    </source>
</evidence>
<keyword evidence="1 10" id="KW-0963">Cytoplasm</keyword>
<dbReference type="InterPro" id="IPR036565">
    <property type="entry name" value="Mur-like_cat_sf"/>
</dbReference>
<dbReference type="Pfam" id="PF01225">
    <property type="entry name" value="Mur_ligase"/>
    <property type="match status" value="1"/>
</dbReference>
<gene>
    <name evidence="10" type="primary">murF</name>
    <name evidence="15" type="ORF">SAMN05661003_10274</name>
</gene>
<dbReference type="GO" id="GO:0005524">
    <property type="term" value="F:ATP binding"/>
    <property type="evidence" value="ECO:0007669"/>
    <property type="project" value="UniProtKB-UniRule"/>
</dbReference>
<dbReference type="Gene3D" id="3.40.1390.10">
    <property type="entry name" value="MurE/MurF, N-terminal domain"/>
    <property type="match status" value="1"/>
</dbReference>
<dbReference type="InterPro" id="IPR036615">
    <property type="entry name" value="Mur_ligase_C_dom_sf"/>
</dbReference>
<dbReference type="GO" id="GO:0071555">
    <property type="term" value="P:cell wall organization"/>
    <property type="evidence" value="ECO:0007669"/>
    <property type="project" value="UniProtKB-KW"/>
</dbReference>
<sequence length="463" mass="48970">MQWSCQQILDIVGGRLVGAGQATVLPQLVTGVSTDSRTLQSGDLFIPLRGPHYDGHDYLRQAVEHGAAACLSEEVVGGLPVPVIQVGNCLTALGQLARSVRRGFAGPVAAITGTSGKTSTKEMLASILSLREEGLRTLGNYNNLIGLPLTLCRLESAHRFMVLEMGMSAPGEIDQLARIAEPTLAIITNIGAGHLQGLGSVRGVARAKAELLAHLKPGSLALLNADDPELMRLSLPAGVIRQTFGLGATADVRATDLRPGRAMQFCLHCPAGSVELTLPLPGRHQVYNALAAAAAALHLGRDLEEVVAGLQRVRMAAARLEVRELSDGTTLLDDSYNANPQSMQAALEVLHSWPCRGRRIAVLADMLELGEAAAGCHEDVGAFAAARVDYLLALGNYREALLGGAARAGLALDCCLACDSHDAMARWLAEQVRPDDCVLVKGSRGMRMETVVEFLLRQAGKVA</sequence>
<comment type="catalytic activity">
    <reaction evidence="10 11">
        <text>D-alanyl-D-alanine + UDP-N-acetyl-alpha-D-muramoyl-L-alanyl-gamma-D-glutamyl-meso-2,6-diaminopimelate + ATP = UDP-N-acetyl-alpha-D-muramoyl-L-alanyl-gamma-D-glutamyl-meso-2,6-diaminopimeloyl-D-alanyl-D-alanine + ADP + phosphate + H(+)</text>
        <dbReference type="Rhea" id="RHEA:28374"/>
        <dbReference type="ChEBI" id="CHEBI:15378"/>
        <dbReference type="ChEBI" id="CHEBI:30616"/>
        <dbReference type="ChEBI" id="CHEBI:43474"/>
        <dbReference type="ChEBI" id="CHEBI:57822"/>
        <dbReference type="ChEBI" id="CHEBI:61386"/>
        <dbReference type="ChEBI" id="CHEBI:83905"/>
        <dbReference type="ChEBI" id="CHEBI:456216"/>
        <dbReference type="EC" id="6.3.2.10"/>
    </reaction>
</comment>
<dbReference type="HAMAP" id="MF_02019">
    <property type="entry name" value="MurF"/>
    <property type="match status" value="1"/>
</dbReference>
<dbReference type="GO" id="GO:0051301">
    <property type="term" value="P:cell division"/>
    <property type="evidence" value="ECO:0007669"/>
    <property type="project" value="UniProtKB-KW"/>
</dbReference>
<comment type="function">
    <text evidence="10 11">Involved in cell wall formation. Catalyzes the final step in the synthesis of UDP-N-acetylmuramoyl-pentapeptide, the precursor of murein.</text>
</comment>
<dbReference type="InterPro" id="IPR005863">
    <property type="entry name" value="UDP-N-AcMur_synth"/>
</dbReference>
<dbReference type="Proteomes" id="UP000243205">
    <property type="component" value="Unassembled WGS sequence"/>
</dbReference>
<comment type="similarity">
    <text evidence="10">Belongs to the MurCDEF family. MurF subfamily.</text>
</comment>
<evidence type="ECO:0000256" key="9">
    <source>
        <dbReference type="ARBA" id="ARBA00023316"/>
    </source>
</evidence>
<evidence type="ECO:0000256" key="10">
    <source>
        <dbReference type="HAMAP-Rule" id="MF_02019"/>
    </source>
</evidence>
<evidence type="ECO:0000256" key="3">
    <source>
        <dbReference type="ARBA" id="ARBA00022618"/>
    </source>
</evidence>
<keyword evidence="5 10" id="KW-0067">ATP-binding</keyword>
<keyword evidence="7 10" id="KW-0573">Peptidoglycan synthesis</keyword>
<evidence type="ECO:0000256" key="2">
    <source>
        <dbReference type="ARBA" id="ARBA00022598"/>
    </source>
</evidence>
<evidence type="ECO:0000256" key="6">
    <source>
        <dbReference type="ARBA" id="ARBA00022960"/>
    </source>
</evidence>
<dbReference type="InterPro" id="IPR004101">
    <property type="entry name" value="Mur_ligase_C"/>
</dbReference>
<feature type="domain" description="Mur ligase central" evidence="14">
    <location>
        <begin position="111"/>
        <end position="296"/>
    </location>
</feature>
<evidence type="ECO:0000256" key="4">
    <source>
        <dbReference type="ARBA" id="ARBA00022741"/>
    </source>
</evidence>
<dbReference type="GO" id="GO:0047480">
    <property type="term" value="F:UDP-N-acetylmuramoyl-tripeptide-D-alanyl-D-alanine ligase activity"/>
    <property type="evidence" value="ECO:0007669"/>
    <property type="project" value="UniProtKB-UniRule"/>
</dbReference>
<proteinExistence type="inferred from homology"/>
<dbReference type="InterPro" id="IPR051046">
    <property type="entry name" value="MurCDEF_CellWall_CoF430Synth"/>
</dbReference>
<keyword evidence="8 10" id="KW-0131">Cell cycle</keyword>
<dbReference type="EMBL" id="FNAQ01000002">
    <property type="protein sequence ID" value="SDD90493.1"/>
    <property type="molecule type" value="Genomic_DNA"/>
</dbReference>
<dbReference type="OrthoDB" id="9801978at2"/>
<dbReference type="AlphaFoldDB" id="A0A1G6YKG3"/>
<dbReference type="NCBIfam" id="TIGR01143">
    <property type="entry name" value="murF"/>
    <property type="match status" value="1"/>
</dbReference>
<keyword evidence="4 10" id="KW-0547">Nucleotide-binding</keyword>
<keyword evidence="16" id="KW-1185">Reference proteome</keyword>
<keyword evidence="6 10" id="KW-0133">Cell shape</keyword>
<dbReference type="SUPFAM" id="SSF53244">
    <property type="entry name" value="MurD-like peptide ligases, peptide-binding domain"/>
    <property type="match status" value="1"/>
</dbReference>
<evidence type="ECO:0000256" key="1">
    <source>
        <dbReference type="ARBA" id="ARBA00022490"/>
    </source>
</evidence>
<dbReference type="InterPro" id="IPR035911">
    <property type="entry name" value="MurE/MurF_N"/>
</dbReference>
<keyword evidence="3 10" id="KW-0132">Cell division</keyword>
<keyword evidence="9 10" id="KW-0961">Cell wall biogenesis/degradation</keyword>
<dbReference type="Gene3D" id="3.90.190.20">
    <property type="entry name" value="Mur ligase, C-terminal domain"/>
    <property type="match status" value="1"/>
</dbReference>
<keyword evidence="2 10" id="KW-0436">Ligase</keyword>
<dbReference type="InterPro" id="IPR013221">
    <property type="entry name" value="Mur_ligase_cen"/>
</dbReference>
<organism evidence="15 16">
    <name type="scientific">Desulfuromonas thiophila</name>
    <dbReference type="NCBI Taxonomy" id="57664"/>
    <lineage>
        <taxon>Bacteria</taxon>
        <taxon>Pseudomonadati</taxon>
        <taxon>Thermodesulfobacteriota</taxon>
        <taxon>Desulfuromonadia</taxon>
        <taxon>Desulfuromonadales</taxon>
        <taxon>Desulfuromonadaceae</taxon>
        <taxon>Desulfuromonas</taxon>
    </lineage>
</organism>
<dbReference type="GO" id="GO:0009252">
    <property type="term" value="P:peptidoglycan biosynthetic process"/>
    <property type="evidence" value="ECO:0007669"/>
    <property type="project" value="UniProtKB-UniRule"/>
</dbReference>
<evidence type="ECO:0000259" key="14">
    <source>
        <dbReference type="Pfam" id="PF08245"/>
    </source>
</evidence>
<dbReference type="UniPathway" id="UPA00219"/>
<evidence type="ECO:0000259" key="12">
    <source>
        <dbReference type="Pfam" id="PF01225"/>
    </source>
</evidence>
<dbReference type="InterPro" id="IPR000713">
    <property type="entry name" value="Mur_ligase_N"/>
</dbReference>
<evidence type="ECO:0000256" key="7">
    <source>
        <dbReference type="ARBA" id="ARBA00022984"/>
    </source>
</evidence>
<reference evidence="16" key="1">
    <citation type="submission" date="2016-10" db="EMBL/GenBank/DDBJ databases">
        <authorList>
            <person name="Varghese N."/>
            <person name="Submissions S."/>
        </authorList>
    </citation>
    <scope>NUCLEOTIDE SEQUENCE [LARGE SCALE GENOMIC DNA]</scope>
    <source>
        <strain evidence="16">DSM 8987</strain>
    </source>
</reference>
<dbReference type="PANTHER" id="PTHR43024">
    <property type="entry name" value="UDP-N-ACETYLMURAMOYL-TRIPEPTIDE--D-ALANYL-D-ALANINE LIGASE"/>
    <property type="match status" value="1"/>
</dbReference>
<comment type="subcellular location">
    <subcellularLocation>
        <location evidence="10 11">Cytoplasm</location>
    </subcellularLocation>
</comment>
<dbReference type="Gene3D" id="3.40.1190.10">
    <property type="entry name" value="Mur-like, catalytic domain"/>
    <property type="match status" value="1"/>
</dbReference>
<evidence type="ECO:0000256" key="5">
    <source>
        <dbReference type="ARBA" id="ARBA00022840"/>
    </source>
</evidence>
<dbReference type="Pfam" id="PF08245">
    <property type="entry name" value="Mur_ligase_M"/>
    <property type="match status" value="1"/>
</dbReference>
<dbReference type="Pfam" id="PF02875">
    <property type="entry name" value="Mur_ligase_C"/>
    <property type="match status" value="1"/>
</dbReference>
<evidence type="ECO:0000313" key="15">
    <source>
        <dbReference type="EMBL" id="SDD90493.1"/>
    </source>
</evidence>
<name>A0A1G6YKG3_9BACT</name>